<evidence type="ECO:0000256" key="8">
    <source>
        <dbReference type="PROSITE-ProRule" id="PRU00703"/>
    </source>
</evidence>
<dbReference type="Gene3D" id="3.10.580.10">
    <property type="entry name" value="CBS-domain"/>
    <property type="match status" value="1"/>
</dbReference>
<keyword evidence="3 9" id="KW-0813">Transport</keyword>
<dbReference type="InterPro" id="IPR000644">
    <property type="entry name" value="CBS_dom"/>
</dbReference>
<feature type="domain" description="CBS" evidence="10">
    <location>
        <begin position="137"/>
        <end position="198"/>
    </location>
</feature>
<keyword evidence="9" id="KW-0479">Metal-binding</keyword>
<keyword evidence="6 9" id="KW-1133">Transmembrane helix</keyword>
<keyword evidence="7 9" id="KW-0472">Membrane</keyword>
<evidence type="ECO:0000259" key="10">
    <source>
        <dbReference type="PROSITE" id="PS51371"/>
    </source>
</evidence>
<evidence type="ECO:0000256" key="5">
    <source>
        <dbReference type="ARBA" id="ARBA00022842"/>
    </source>
</evidence>
<dbReference type="SUPFAM" id="SSF158791">
    <property type="entry name" value="MgtE N-terminal domain-like"/>
    <property type="match status" value="1"/>
</dbReference>
<comment type="caution">
    <text evidence="9">Lacks conserved residue(s) required for the propagation of feature annotation.</text>
</comment>
<evidence type="ECO:0000256" key="3">
    <source>
        <dbReference type="ARBA" id="ARBA00022448"/>
    </source>
</evidence>
<feature type="transmembrane region" description="Helical" evidence="9">
    <location>
        <begin position="281"/>
        <end position="301"/>
    </location>
</feature>
<evidence type="ECO:0000256" key="7">
    <source>
        <dbReference type="ARBA" id="ARBA00023136"/>
    </source>
</evidence>
<feature type="transmembrane region" description="Helical" evidence="9">
    <location>
        <begin position="355"/>
        <end position="375"/>
    </location>
</feature>
<feature type="transmembrane region" description="Helical" evidence="9">
    <location>
        <begin position="416"/>
        <end position="443"/>
    </location>
</feature>
<dbReference type="SUPFAM" id="SSF161093">
    <property type="entry name" value="MgtE membrane domain-like"/>
    <property type="match status" value="1"/>
</dbReference>
<dbReference type="PANTHER" id="PTHR43773:SF1">
    <property type="entry name" value="MAGNESIUM TRANSPORTER MGTE"/>
    <property type="match status" value="1"/>
</dbReference>
<name>A0ABT2SRF5_9FIRM</name>
<comment type="subcellular location">
    <subcellularLocation>
        <location evidence="9">Cell membrane</location>
        <topology evidence="9">Multi-pass membrane protein</topology>
    </subcellularLocation>
    <subcellularLocation>
        <location evidence="1">Membrane</location>
        <topology evidence="1">Multi-pass membrane protein</topology>
    </subcellularLocation>
</comment>
<dbReference type="SMART" id="SM00924">
    <property type="entry name" value="MgtE_N"/>
    <property type="match status" value="1"/>
</dbReference>
<evidence type="ECO:0000256" key="9">
    <source>
        <dbReference type="RuleBase" id="RU362011"/>
    </source>
</evidence>
<feature type="transmembrane region" description="Helical" evidence="9">
    <location>
        <begin position="381"/>
        <end position="404"/>
    </location>
</feature>
<organism evidence="11 12">
    <name type="scientific">[Clostridium] ammoniilyticum</name>
    <dbReference type="NCBI Taxonomy" id="2981784"/>
    <lineage>
        <taxon>Bacteria</taxon>
        <taxon>Bacillati</taxon>
        <taxon>Bacillota</taxon>
        <taxon>Erysipelotrichia</taxon>
        <taxon>Erysipelotrichales</taxon>
        <taxon>Coprobacillaceae</taxon>
        <taxon>Faecalibacillus</taxon>
    </lineage>
</organism>
<gene>
    <name evidence="11" type="primary">mgtE</name>
    <name evidence="11" type="ORF">OCV55_01670</name>
</gene>
<dbReference type="InterPro" id="IPR006667">
    <property type="entry name" value="SLC41_membr_dom"/>
</dbReference>
<dbReference type="InterPro" id="IPR036739">
    <property type="entry name" value="SLC41_membr_dom_sf"/>
</dbReference>
<comment type="similarity">
    <text evidence="2 9">Belongs to the SLC41A transporter family.</text>
</comment>
<dbReference type="RefSeq" id="WP_147579619.1">
    <property type="nucleotide sequence ID" value="NZ_JAOQJR010000001.1"/>
</dbReference>
<evidence type="ECO:0000256" key="1">
    <source>
        <dbReference type="ARBA" id="ARBA00004141"/>
    </source>
</evidence>
<dbReference type="Proteomes" id="UP001208364">
    <property type="component" value="Unassembled WGS sequence"/>
</dbReference>
<proteinExistence type="inferred from homology"/>
<keyword evidence="12" id="KW-1185">Reference proteome</keyword>
<sequence length="447" mass="49675">MIKQMTSEELKNLILHGNKEIIKEVLENIHPADILDILHEDEDSSKEILEHLPNEVIGDILDEEDDEELILEWLNLFSKYKQKQILDEVSHDVITDVIGSIEDEDEKNAFLELLEDDDKEDVKQLLQYNPETAGGIMTTEYLDIHANNTVKETLLFLQTTEEEPRHYLYVVDKDNVLKGVVSLGDIVTSTFDTQMLEITNQNVKAVYYYEDQEEVAKTFSKYGYILMPVIDEQHHLLGVIDIDDVMDVIEEETTEDMNLLGGVGSEERLDSTLVESFKNRIPWLIVNLFTAIMASSVVSVFEGTIAKVVALATISPIITGMGGNAGTQTLTIVVRGLSLGELDKENARKVLLKEIGLGILNGVIIGALVSAGAWFFAGNPWFGVVAGLAMICNMIVATLAGYFVPVILDRFHVDPALASGVFVTTCTDMFGFFAFLGLATILMSHLL</sequence>
<dbReference type="Pfam" id="PF03448">
    <property type="entry name" value="MgtE_N"/>
    <property type="match status" value="1"/>
</dbReference>
<protein>
    <recommendedName>
        <fullName evidence="9">Magnesium transporter MgtE</fullName>
    </recommendedName>
</protein>
<comment type="function">
    <text evidence="9">Acts as a magnesium transporter.</text>
</comment>
<evidence type="ECO:0000313" key="12">
    <source>
        <dbReference type="Proteomes" id="UP001208364"/>
    </source>
</evidence>
<keyword evidence="9" id="KW-1003">Cell membrane</keyword>
<dbReference type="EMBL" id="JAOQJR010000001">
    <property type="protein sequence ID" value="MCU6737392.1"/>
    <property type="molecule type" value="Genomic_DNA"/>
</dbReference>
<comment type="caution">
    <text evidence="11">The sequence shown here is derived from an EMBL/GenBank/DDBJ whole genome shotgun (WGS) entry which is preliminary data.</text>
</comment>
<feature type="domain" description="CBS" evidence="10">
    <location>
        <begin position="199"/>
        <end position="255"/>
    </location>
</feature>
<dbReference type="InterPro" id="IPR006669">
    <property type="entry name" value="MgtE_transporter"/>
</dbReference>
<dbReference type="PANTHER" id="PTHR43773">
    <property type="entry name" value="MAGNESIUM TRANSPORTER MGTE"/>
    <property type="match status" value="1"/>
</dbReference>
<dbReference type="CDD" id="cd04606">
    <property type="entry name" value="CBS_pair_Mg_transporter"/>
    <property type="match status" value="1"/>
</dbReference>
<evidence type="ECO:0000256" key="4">
    <source>
        <dbReference type="ARBA" id="ARBA00022692"/>
    </source>
</evidence>
<dbReference type="SUPFAM" id="SSF54631">
    <property type="entry name" value="CBS-domain pair"/>
    <property type="match status" value="1"/>
</dbReference>
<dbReference type="InterPro" id="IPR038076">
    <property type="entry name" value="MgtE_N_sf"/>
</dbReference>
<evidence type="ECO:0000313" key="11">
    <source>
        <dbReference type="EMBL" id="MCU6737392.1"/>
    </source>
</evidence>
<accession>A0ABT2SRF5</accession>
<comment type="subunit">
    <text evidence="9">Homodimer.</text>
</comment>
<keyword evidence="4 9" id="KW-0812">Transmembrane</keyword>
<keyword evidence="5 9" id="KW-0460">Magnesium</keyword>
<reference evidence="11 12" key="1">
    <citation type="journal article" date="2021" name="ISME Commun">
        <title>Automated analysis of genomic sequences facilitates high-throughput and comprehensive description of bacteria.</title>
        <authorList>
            <person name="Hitch T.C.A."/>
        </authorList>
    </citation>
    <scope>NUCLEOTIDE SEQUENCE [LARGE SCALE GENOMIC DNA]</scope>
    <source>
        <strain evidence="11 12">H4_15</strain>
    </source>
</reference>
<evidence type="ECO:0000256" key="2">
    <source>
        <dbReference type="ARBA" id="ARBA00009749"/>
    </source>
</evidence>
<dbReference type="Gene3D" id="1.25.60.10">
    <property type="entry name" value="MgtE N-terminal domain-like"/>
    <property type="match status" value="1"/>
</dbReference>
<dbReference type="InterPro" id="IPR006668">
    <property type="entry name" value="Mg_transptr_MgtE_intracell_dom"/>
</dbReference>
<dbReference type="Pfam" id="PF01769">
    <property type="entry name" value="MgtE"/>
    <property type="match status" value="1"/>
</dbReference>
<dbReference type="Gene3D" id="1.10.357.20">
    <property type="entry name" value="SLC41 divalent cation transporters, integral membrane domain"/>
    <property type="match status" value="1"/>
</dbReference>
<dbReference type="InterPro" id="IPR046342">
    <property type="entry name" value="CBS_dom_sf"/>
</dbReference>
<keyword evidence="8" id="KW-0129">CBS domain</keyword>
<dbReference type="Pfam" id="PF00571">
    <property type="entry name" value="CBS"/>
    <property type="match status" value="2"/>
</dbReference>
<dbReference type="NCBIfam" id="TIGR00400">
    <property type="entry name" value="mgtE"/>
    <property type="match status" value="1"/>
</dbReference>
<evidence type="ECO:0000256" key="6">
    <source>
        <dbReference type="ARBA" id="ARBA00022989"/>
    </source>
</evidence>
<dbReference type="PROSITE" id="PS51371">
    <property type="entry name" value="CBS"/>
    <property type="match status" value="2"/>
</dbReference>